<dbReference type="EMBL" id="PGGS01000014">
    <property type="protein sequence ID" value="PNH12137.1"/>
    <property type="molecule type" value="Genomic_DNA"/>
</dbReference>
<name>A0A2J8AI00_9CHLO</name>
<dbReference type="Proteomes" id="UP000236333">
    <property type="component" value="Unassembled WGS sequence"/>
</dbReference>
<feature type="compositionally biased region" description="Gly residues" evidence="1">
    <location>
        <begin position="86"/>
        <end position="109"/>
    </location>
</feature>
<evidence type="ECO:0000313" key="2">
    <source>
        <dbReference type="EMBL" id="PNH12137.1"/>
    </source>
</evidence>
<dbReference type="InterPro" id="IPR019012">
    <property type="entry name" value="RNA_cap_Gua-N2-MeTrfase"/>
</dbReference>
<protein>
    <recommendedName>
        <fullName evidence="4">Trimethylguanosine synthase</fullName>
    </recommendedName>
</protein>
<proteinExistence type="predicted"/>
<comment type="caution">
    <text evidence="2">The sequence shown here is derived from an EMBL/GenBank/DDBJ whole genome shotgun (WGS) entry which is preliminary data.</text>
</comment>
<sequence>MLKGQAAAAAHLGGPKRAWATLRVDVLVMSPPWGGPKYQHVHTFDCFYPLVGFNRSLVQLLDATMDCVRHQLGAVVEDEQNQQPNVGGGQGHGGGAGVEGAPAHGGGALHAGKQT</sequence>
<dbReference type="Pfam" id="PF09445">
    <property type="entry name" value="Methyltransf_15"/>
    <property type="match status" value="1"/>
</dbReference>
<dbReference type="GO" id="GO:0008168">
    <property type="term" value="F:methyltransferase activity"/>
    <property type="evidence" value="ECO:0007669"/>
    <property type="project" value="InterPro"/>
</dbReference>
<dbReference type="AlphaFoldDB" id="A0A2J8AI00"/>
<evidence type="ECO:0008006" key="4">
    <source>
        <dbReference type="Google" id="ProtNLM"/>
    </source>
</evidence>
<feature type="region of interest" description="Disordered" evidence="1">
    <location>
        <begin position="76"/>
        <end position="115"/>
    </location>
</feature>
<dbReference type="GO" id="GO:0036261">
    <property type="term" value="P:7-methylguanosine cap hypermethylation"/>
    <property type="evidence" value="ECO:0007669"/>
    <property type="project" value="InterPro"/>
</dbReference>
<evidence type="ECO:0000256" key="1">
    <source>
        <dbReference type="SAM" id="MobiDB-lite"/>
    </source>
</evidence>
<keyword evidence="3" id="KW-1185">Reference proteome</keyword>
<organism evidence="2 3">
    <name type="scientific">Tetrabaena socialis</name>
    <dbReference type="NCBI Taxonomy" id="47790"/>
    <lineage>
        <taxon>Eukaryota</taxon>
        <taxon>Viridiplantae</taxon>
        <taxon>Chlorophyta</taxon>
        <taxon>core chlorophytes</taxon>
        <taxon>Chlorophyceae</taxon>
        <taxon>CS clade</taxon>
        <taxon>Chlamydomonadales</taxon>
        <taxon>Tetrabaenaceae</taxon>
        <taxon>Tetrabaena</taxon>
    </lineage>
</organism>
<reference evidence="2 3" key="1">
    <citation type="journal article" date="2017" name="Mol. Biol. Evol.">
        <title>The 4-celled Tetrabaena socialis nuclear genome reveals the essential components for genetic control of cell number at the origin of multicellularity in the volvocine lineage.</title>
        <authorList>
            <person name="Featherston J."/>
            <person name="Arakaki Y."/>
            <person name="Hanschen E.R."/>
            <person name="Ferris P.J."/>
            <person name="Michod R.E."/>
            <person name="Olson B.J.S.C."/>
            <person name="Nozaki H."/>
            <person name="Durand P.M."/>
        </authorList>
    </citation>
    <scope>NUCLEOTIDE SEQUENCE [LARGE SCALE GENOMIC DNA]</scope>
    <source>
        <strain evidence="2 3">NIES-571</strain>
    </source>
</reference>
<evidence type="ECO:0000313" key="3">
    <source>
        <dbReference type="Proteomes" id="UP000236333"/>
    </source>
</evidence>
<gene>
    <name evidence="2" type="ORF">TSOC_000930</name>
</gene>
<dbReference type="OrthoDB" id="194443at2759"/>
<accession>A0A2J8AI00</accession>